<protein>
    <submittedName>
        <fullName evidence="1">Uncharacterized protein</fullName>
    </submittedName>
</protein>
<dbReference type="AlphaFoldDB" id="V6LCC8"/>
<gene>
    <name evidence="1" type="ORF">SS50377_18196</name>
</gene>
<proteinExistence type="predicted"/>
<accession>V6LCC8</accession>
<dbReference type="EMBL" id="KI546166">
    <property type="protein sequence ID" value="EST41893.1"/>
    <property type="molecule type" value="Genomic_DNA"/>
</dbReference>
<sequence length="71" mass="8185">MESSHDRDVSLKKYDGQCQDFTGLRAHALGCRWAFMLKDHPPSFGKTCQVSSLCSRQYQTLICKIIFPFQQ</sequence>
<name>V6LCC8_9EUKA</name>
<evidence type="ECO:0000313" key="1">
    <source>
        <dbReference type="EMBL" id="EST41893.1"/>
    </source>
</evidence>
<organism evidence="1">
    <name type="scientific">Spironucleus salmonicida</name>
    <dbReference type="NCBI Taxonomy" id="348837"/>
    <lineage>
        <taxon>Eukaryota</taxon>
        <taxon>Metamonada</taxon>
        <taxon>Diplomonadida</taxon>
        <taxon>Hexamitidae</taxon>
        <taxon>Hexamitinae</taxon>
        <taxon>Spironucleus</taxon>
    </lineage>
</organism>
<reference evidence="1" key="1">
    <citation type="journal article" date="2014" name="PLoS Genet.">
        <title>The Genome of Spironucleus salmonicida Highlights a Fish Pathogen Adapted to Fluctuating Environments.</title>
        <authorList>
            <person name="Xu F."/>
            <person name="Jerlstrom-Hultqvist J."/>
            <person name="Einarsson E."/>
            <person name="Astvaldsson A."/>
            <person name="Svard S.G."/>
            <person name="Andersson J.O."/>
        </authorList>
    </citation>
    <scope>NUCLEOTIDE SEQUENCE</scope>
</reference>